<dbReference type="EMBL" id="CP041090">
    <property type="protein sequence ID" value="QDF39241.1"/>
    <property type="molecule type" value="Genomic_DNA"/>
</dbReference>
<evidence type="ECO:0000256" key="2">
    <source>
        <dbReference type="ARBA" id="ARBA00022989"/>
    </source>
</evidence>
<evidence type="ECO:0000256" key="5">
    <source>
        <dbReference type="SAM" id="Phobius"/>
    </source>
</evidence>
<dbReference type="Pfam" id="PF06779">
    <property type="entry name" value="MFS_4"/>
    <property type="match status" value="1"/>
</dbReference>
<reference evidence="8" key="1">
    <citation type="submission" date="2019-06" db="EMBL/GenBank/DDBJ databases">
        <title>Whole-Genome Sequence of Bradyrhizobium sp. 3 Strain 65S1MB.</title>
        <authorList>
            <person name="Bromfield E.S.P."/>
            <person name="Cloutier S."/>
            <person name="Nguyen H.D.T."/>
        </authorList>
    </citation>
    <scope>NUCLEOTIDE SEQUENCE [LARGE SCALE GENOMIC DNA]</scope>
    <source>
        <strain evidence="8">65S1MB</strain>
    </source>
</reference>
<evidence type="ECO:0000256" key="1">
    <source>
        <dbReference type="ARBA" id="ARBA00022692"/>
    </source>
</evidence>
<gene>
    <name evidence="7" type="ORF">FJN17_17675</name>
</gene>
<evidence type="ECO:0000259" key="6">
    <source>
        <dbReference type="PROSITE" id="PS50850"/>
    </source>
</evidence>
<dbReference type="Gene3D" id="1.20.1250.20">
    <property type="entry name" value="MFS general substrate transporter like domains"/>
    <property type="match status" value="2"/>
</dbReference>
<feature type="region of interest" description="Disordered" evidence="4">
    <location>
        <begin position="1"/>
        <end position="26"/>
    </location>
</feature>
<feature type="transmembrane region" description="Helical" evidence="5">
    <location>
        <begin position="319"/>
        <end position="338"/>
    </location>
</feature>
<dbReference type="PANTHER" id="PTHR23537:SF1">
    <property type="entry name" value="SUGAR TRANSPORTER"/>
    <property type="match status" value="1"/>
</dbReference>
<feature type="domain" description="Major facilitator superfamily (MFS) profile" evidence="6">
    <location>
        <begin position="31"/>
        <end position="411"/>
    </location>
</feature>
<sequence length="413" mass="42854">MTNADTKQHIETRLHPQPGSDSRSTSQRTWRYAVAGLSASLVGLGLARFSYTPLIPALIAARWFSASDVVYLGAANLAGYLAGALAARAVASRIGAVPALRAMMLLATLSFFASSAPVSFTWFFAWRFLSGLTGGIIMVLAASVILPHTSPARRGIVGGVIFAGVGLGVAASGTLVPLLLQQGLQQSWYGLGALSAVLTLASWWNWPADAKGNAAPSHQAKPHRASSAARALLLQYGLNAVALVPHMVFIVDFVARGLGQGIAAGSHYWVLYGLGAIVGPLVTGHLGDRSGFGPALRAAFLIEAAAVLLPTVSTAPVSLIVSSVVVGAFTPGIVPLVLGRIHELLPHSAEQQRATWSHATTSFALFQAAAAYGFSWIYAQTGGDYLVQFGLGGAAVVLALAIDLALALTTRKA</sequence>
<dbReference type="PROSITE" id="PS50850">
    <property type="entry name" value="MFS"/>
    <property type="match status" value="1"/>
</dbReference>
<reference evidence="7 8" key="2">
    <citation type="journal article" date="2020" name="Int. J. Syst. Evol. Microbiol.">
        <title>Description and complete genome sequences of Bradyrhizobium symbiodeficiens sp. nov., a non-symbiotic bacterium associated with legumes native to Canada.</title>
        <authorList>
            <person name="Bromfield E.S.P."/>
            <person name="Cloutier S."/>
            <person name="Nguyen H.D.T."/>
        </authorList>
    </citation>
    <scope>NUCLEOTIDE SEQUENCE [LARGE SCALE GENOMIC DNA]</scope>
    <source>
        <strain evidence="7 8">65S1MB</strain>
    </source>
</reference>
<organism evidence="7 8">
    <name type="scientific">Bradyrhizobium symbiodeficiens</name>
    <dbReference type="NCBI Taxonomy" id="1404367"/>
    <lineage>
        <taxon>Bacteria</taxon>
        <taxon>Pseudomonadati</taxon>
        <taxon>Pseudomonadota</taxon>
        <taxon>Alphaproteobacteria</taxon>
        <taxon>Hyphomicrobiales</taxon>
        <taxon>Nitrobacteraceae</taxon>
        <taxon>Bradyrhizobium</taxon>
    </lineage>
</organism>
<evidence type="ECO:0000313" key="8">
    <source>
        <dbReference type="Proteomes" id="UP000319298"/>
    </source>
</evidence>
<dbReference type="PANTHER" id="PTHR23537">
    <property type="match status" value="1"/>
</dbReference>
<keyword evidence="1 5" id="KW-0812">Transmembrane</keyword>
<feature type="transmembrane region" description="Helical" evidence="5">
    <location>
        <begin position="385"/>
        <end position="408"/>
    </location>
</feature>
<feature type="compositionally biased region" description="Basic and acidic residues" evidence="4">
    <location>
        <begin position="1"/>
        <end position="14"/>
    </location>
</feature>
<feature type="transmembrane region" description="Helical" evidence="5">
    <location>
        <begin position="131"/>
        <end position="149"/>
    </location>
</feature>
<keyword evidence="3 5" id="KW-0472">Membrane</keyword>
<dbReference type="SUPFAM" id="SSF103473">
    <property type="entry name" value="MFS general substrate transporter"/>
    <property type="match status" value="1"/>
</dbReference>
<feature type="transmembrane region" description="Helical" evidence="5">
    <location>
        <begin position="359"/>
        <end position="379"/>
    </location>
</feature>
<proteinExistence type="predicted"/>
<dbReference type="InterPro" id="IPR020846">
    <property type="entry name" value="MFS_dom"/>
</dbReference>
<dbReference type="Proteomes" id="UP000319298">
    <property type="component" value="Chromosome"/>
</dbReference>
<feature type="transmembrane region" description="Helical" evidence="5">
    <location>
        <begin position="294"/>
        <end position="313"/>
    </location>
</feature>
<feature type="transmembrane region" description="Helical" evidence="5">
    <location>
        <begin position="156"/>
        <end position="180"/>
    </location>
</feature>
<accession>A0ABX5W8A2</accession>
<dbReference type="RefSeq" id="WP_140480524.1">
    <property type="nucleotide sequence ID" value="NZ_CP041090.2"/>
</dbReference>
<keyword evidence="8" id="KW-1185">Reference proteome</keyword>
<evidence type="ECO:0000313" key="7">
    <source>
        <dbReference type="EMBL" id="QDF39241.1"/>
    </source>
</evidence>
<keyword evidence="2 5" id="KW-1133">Transmembrane helix</keyword>
<dbReference type="InterPro" id="IPR036259">
    <property type="entry name" value="MFS_trans_sf"/>
</dbReference>
<feature type="transmembrane region" description="Helical" evidence="5">
    <location>
        <begin position="103"/>
        <end position="125"/>
    </location>
</feature>
<feature type="transmembrane region" description="Helical" evidence="5">
    <location>
        <begin position="186"/>
        <end position="206"/>
    </location>
</feature>
<feature type="transmembrane region" description="Helical" evidence="5">
    <location>
        <begin position="30"/>
        <end position="49"/>
    </location>
</feature>
<dbReference type="InterPro" id="IPR010645">
    <property type="entry name" value="MFS_4"/>
</dbReference>
<feature type="transmembrane region" description="Helical" evidence="5">
    <location>
        <begin position="269"/>
        <end position="287"/>
    </location>
</feature>
<protein>
    <submittedName>
        <fullName evidence="7">YbfB/YjiJ family MFS transporter</fullName>
    </submittedName>
</protein>
<feature type="transmembrane region" description="Helical" evidence="5">
    <location>
        <begin position="69"/>
        <end position="91"/>
    </location>
</feature>
<feature type="transmembrane region" description="Helical" evidence="5">
    <location>
        <begin position="227"/>
        <end position="249"/>
    </location>
</feature>
<evidence type="ECO:0000256" key="3">
    <source>
        <dbReference type="ARBA" id="ARBA00023136"/>
    </source>
</evidence>
<evidence type="ECO:0000256" key="4">
    <source>
        <dbReference type="SAM" id="MobiDB-lite"/>
    </source>
</evidence>
<name>A0ABX5W8A2_9BRAD</name>